<name>A0A8D9FWU5_BRACM</name>
<dbReference type="PANTHER" id="PTHR31509">
    <property type="entry name" value="BPS1-LIKE PROTEIN"/>
    <property type="match status" value="1"/>
</dbReference>
<dbReference type="Gramene" id="A09p00580.2_BraZ1">
    <property type="protein sequence ID" value="A09p00580.2_BraZ1.CDS"/>
    <property type="gene ID" value="A09g00580.2_BraZ1"/>
</dbReference>
<feature type="non-terminal residue" evidence="1">
    <location>
        <position position="1"/>
    </location>
</feature>
<gene>
    <name evidence="1" type="ORF">BRAPAZ1V2_A09P00580.2</name>
</gene>
<protein>
    <submittedName>
        <fullName evidence="1">Uncharacterized protein</fullName>
    </submittedName>
</protein>
<reference evidence="1 2" key="1">
    <citation type="submission" date="2021-07" db="EMBL/GenBank/DDBJ databases">
        <authorList>
            <consortium name="Genoscope - CEA"/>
            <person name="William W."/>
        </authorList>
    </citation>
    <scope>NUCLEOTIDE SEQUENCE [LARGE SCALE GENOMIC DNA]</scope>
</reference>
<proteinExistence type="predicted"/>
<dbReference type="Proteomes" id="UP000694005">
    <property type="component" value="Chromosome A09"/>
</dbReference>
<evidence type="ECO:0000313" key="2">
    <source>
        <dbReference type="Proteomes" id="UP000694005"/>
    </source>
</evidence>
<dbReference type="EMBL" id="LS974625">
    <property type="protein sequence ID" value="CAG7859591.1"/>
    <property type="molecule type" value="Genomic_DNA"/>
</dbReference>
<sequence length="515" mass="58706">MFFSCVNPFKALFPKKNNACISPHLLFLVNKFEISLTASIAELVPKDDDEDDFLTYSWMIDAMHSLCETHLGFTTLMTTDVDLPHVSDMEESLIEMYVDISSKLLDLCDAFTSELYRLNHGNMFLNIAFSNPDEFHSSHLDRWKQHMASKNPSIENCGKEEVRWGQAFVELQNMVKPKTRNTSLSKRFGVIRDLEAVESGVEKLFTQRSKKDLPVSDMEESMYADISSKLLEVCNAFTSELARLNHGNMLLKFAFSDPDEVSLSHIDCWRQHMASKNPRIENCGEVLSNLVESMSDDHDLHGLKKKNVIMNTFLSNRFMVIKDVKAVESGVEMVYAAVQEGSVPNSLMDDDKNAFLTVSWMIQAMRSLCETHQSIKTLVTDLNLLVSHTEESLMYAYSDISSKLLQLCDAFILELDRINHVNLLLKLAFSNAEEFSLSQFNCWRQLMASKNPSIENCGEVLSSLVESMNRYHRLYKKKQSEKAVESGAEKLYAEVQKKLAPNMLMAELLKRSVIE</sequence>
<evidence type="ECO:0000313" key="1">
    <source>
        <dbReference type="EMBL" id="CAG7859591.1"/>
    </source>
</evidence>
<organism evidence="1 2">
    <name type="scientific">Brassica campestris</name>
    <name type="common">Field mustard</name>
    <dbReference type="NCBI Taxonomy" id="3711"/>
    <lineage>
        <taxon>Eukaryota</taxon>
        <taxon>Viridiplantae</taxon>
        <taxon>Streptophyta</taxon>
        <taxon>Embryophyta</taxon>
        <taxon>Tracheophyta</taxon>
        <taxon>Spermatophyta</taxon>
        <taxon>Magnoliopsida</taxon>
        <taxon>eudicotyledons</taxon>
        <taxon>Gunneridae</taxon>
        <taxon>Pentapetalae</taxon>
        <taxon>rosids</taxon>
        <taxon>malvids</taxon>
        <taxon>Brassicales</taxon>
        <taxon>Brassicaceae</taxon>
        <taxon>Brassiceae</taxon>
        <taxon>Brassica</taxon>
    </lineage>
</organism>
<dbReference type="AlphaFoldDB" id="A0A8D9FWU5"/>
<accession>A0A8D9FWU5</accession>